<proteinExistence type="predicted"/>
<evidence type="ECO:0000313" key="2">
    <source>
        <dbReference type="Proteomes" id="UP000515733"/>
    </source>
</evidence>
<dbReference type="Proteomes" id="UP000515733">
    <property type="component" value="Chromosome"/>
</dbReference>
<gene>
    <name evidence="1" type="ORF">DENOEST_0680</name>
</gene>
<dbReference type="KEGG" id="doe:DENOEST_0680"/>
<dbReference type="EMBL" id="LR778301">
    <property type="protein sequence ID" value="CAB1367845.1"/>
    <property type="molecule type" value="Genomic_DNA"/>
</dbReference>
<evidence type="ECO:0000313" key="1">
    <source>
        <dbReference type="EMBL" id="CAB1367845.1"/>
    </source>
</evidence>
<dbReference type="InterPro" id="IPR023393">
    <property type="entry name" value="START-like_dom_sf"/>
</dbReference>
<dbReference type="Gene3D" id="3.30.530.20">
    <property type="match status" value="1"/>
</dbReference>
<name>A0A6S6XSX5_9PROT</name>
<dbReference type="Pfam" id="PF08982">
    <property type="entry name" value="AtaL"/>
    <property type="match status" value="1"/>
</dbReference>
<keyword evidence="2" id="KW-1185">Reference proteome</keyword>
<dbReference type="InterPro" id="IPR015075">
    <property type="entry name" value="AtaL"/>
</dbReference>
<dbReference type="CDD" id="cd08863">
    <property type="entry name" value="SRPBCC_DUF1857"/>
    <property type="match status" value="1"/>
</dbReference>
<evidence type="ECO:0008006" key="3">
    <source>
        <dbReference type="Google" id="ProtNLM"/>
    </source>
</evidence>
<protein>
    <recommendedName>
        <fullName evidence="3">DUF1857 family protein</fullName>
    </recommendedName>
</protein>
<dbReference type="SUPFAM" id="SSF55961">
    <property type="entry name" value="Bet v1-like"/>
    <property type="match status" value="1"/>
</dbReference>
<sequence length="163" mass="18959">MFPFRLSMKFEHLVEINDFRIPLLFRLNRAQVWAGLMHRVEDARPFLPGLDECRILARSEGFVERLLRFGQTEMRDRVSFAEAEWVRFETVPSEHHGGGVLTISIEEPEPGCLFLRFRYETLFASGHEAEDAAYGEFLRQAYEAADIDTVQWIRSLAEAVARH</sequence>
<dbReference type="AlphaFoldDB" id="A0A6S6XSX5"/>
<accession>A0A6S6XSX5</accession>
<reference evidence="1 2" key="1">
    <citation type="submission" date="2020-03" db="EMBL/GenBank/DDBJ databases">
        <authorList>
            <consortium name="Genoscope - CEA"/>
            <person name="William W."/>
        </authorList>
    </citation>
    <scope>NUCLEOTIDE SEQUENCE [LARGE SCALE GENOMIC DNA]</scope>
    <source>
        <strain evidence="2">DSM 16959</strain>
    </source>
</reference>
<organism evidence="1 2">
    <name type="scientific">Denitratisoma oestradiolicum</name>
    <dbReference type="NCBI Taxonomy" id="311182"/>
    <lineage>
        <taxon>Bacteria</taxon>
        <taxon>Pseudomonadati</taxon>
        <taxon>Pseudomonadota</taxon>
        <taxon>Betaproteobacteria</taxon>
        <taxon>Nitrosomonadales</taxon>
        <taxon>Sterolibacteriaceae</taxon>
        <taxon>Denitratisoma</taxon>
    </lineage>
</organism>